<evidence type="ECO:0000313" key="2">
    <source>
        <dbReference type="Proteomes" id="UP001597013"/>
    </source>
</evidence>
<dbReference type="Gene3D" id="3.90.1150.30">
    <property type="match status" value="1"/>
</dbReference>
<dbReference type="EMBL" id="JBHTJL010000009">
    <property type="protein sequence ID" value="MFD1062985.1"/>
    <property type="molecule type" value="Genomic_DNA"/>
</dbReference>
<dbReference type="RefSeq" id="WP_386129329.1">
    <property type="nucleotide sequence ID" value="NZ_JBHTJL010000009.1"/>
</dbReference>
<dbReference type="InterPro" id="IPR058532">
    <property type="entry name" value="YjbR/MT2646/Rv2570-like"/>
</dbReference>
<dbReference type="SUPFAM" id="SSF142906">
    <property type="entry name" value="YjbR-like"/>
    <property type="match status" value="1"/>
</dbReference>
<protein>
    <submittedName>
        <fullName evidence="1">MmcQ/YjbR family DNA-binding protein</fullName>
    </submittedName>
</protein>
<accession>A0ABW3N8R1</accession>
<keyword evidence="1" id="KW-0238">DNA-binding</keyword>
<dbReference type="Pfam" id="PF04237">
    <property type="entry name" value="YjbR"/>
    <property type="match status" value="1"/>
</dbReference>
<dbReference type="Proteomes" id="UP001597013">
    <property type="component" value="Unassembled WGS sequence"/>
</dbReference>
<evidence type="ECO:0000313" key="1">
    <source>
        <dbReference type="EMBL" id="MFD1062985.1"/>
    </source>
</evidence>
<sequence>MNIEQFRDYCMNKKEVTEHFPFDEDTLVFKVCNKMFALASLKKWEEGDAFINLKCDPDYARELRAEYDGVEPGYHMHKQQWNSVYVNSDVPTKLIVSLIDHSYDLIVQKLPKKDRTRIQ</sequence>
<keyword evidence="2" id="KW-1185">Reference proteome</keyword>
<name>A0ABW3N8R1_9FLAO</name>
<dbReference type="PANTHER" id="PTHR35145">
    <property type="entry name" value="CYTOPLASMIC PROTEIN-RELATED"/>
    <property type="match status" value="1"/>
</dbReference>
<reference evidence="2" key="1">
    <citation type="journal article" date="2019" name="Int. J. Syst. Evol. Microbiol.">
        <title>The Global Catalogue of Microorganisms (GCM) 10K type strain sequencing project: providing services to taxonomists for standard genome sequencing and annotation.</title>
        <authorList>
            <consortium name="The Broad Institute Genomics Platform"/>
            <consortium name="The Broad Institute Genome Sequencing Center for Infectious Disease"/>
            <person name="Wu L."/>
            <person name="Ma J."/>
        </authorList>
    </citation>
    <scope>NUCLEOTIDE SEQUENCE [LARGE SCALE GENOMIC DNA]</scope>
    <source>
        <strain evidence="2">CCUG 62215</strain>
    </source>
</reference>
<dbReference type="PANTHER" id="PTHR35145:SF1">
    <property type="entry name" value="CYTOPLASMIC PROTEIN"/>
    <property type="match status" value="1"/>
</dbReference>
<gene>
    <name evidence="1" type="ORF">ACFQ1Q_06975</name>
</gene>
<organism evidence="1 2">
    <name type="scientific">Winogradskyella litorisediminis</name>
    <dbReference type="NCBI Taxonomy" id="1156618"/>
    <lineage>
        <taxon>Bacteria</taxon>
        <taxon>Pseudomonadati</taxon>
        <taxon>Bacteroidota</taxon>
        <taxon>Flavobacteriia</taxon>
        <taxon>Flavobacteriales</taxon>
        <taxon>Flavobacteriaceae</taxon>
        <taxon>Winogradskyella</taxon>
    </lineage>
</organism>
<dbReference type="InterPro" id="IPR038056">
    <property type="entry name" value="YjbR-like_sf"/>
</dbReference>
<dbReference type="GO" id="GO:0003677">
    <property type="term" value="F:DNA binding"/>
    <property type="evidence" value="ECO:0007669"/>
    <property type="project" value="UniProtKB-KW"/>
</dbReference>
<dbReference type="InterPro" id="IPR007351">
    <property type="entry name" value="YjbR"/>
</dbReference>
<proteinExistence type="predicted"/>
<comment type="caution">
    <text evidence="1">The sequence shown here is derived from an EMBL/GenBank/DDBJ whole genome shotgun (WGS) entry which is preliminary data.</text>
</comment>